<keyword evidence="4" id="KW-1185">Reference proteome</keyword>
<evidence type="ECO:0000259" key="2">
    <source>
        <dbReference type="Pfam" id="PF13550"/>
    </source>
</evidence>
<evidence type="ECO:0000313" key="3">
    <source>
        <dbReference type="EMBL" id="MBB5041923.1"/>
    </source>
</evidence>
<dbReference type="Pfam" id="PF09327">
    <property type="entry name" value="Phage_Tail_Tip"/>
    <property type="match status" value="1"/>
</dbReference>
<dbReference type="EMBL" id="JACHIK010000003">
    <property type="protein sequence ID" value="MBB5041923.1"/>
    <property type="molecule type" value="Genomic_DNA"/>
</dbReference>
<dbReference type="InterPro" id="IPR032876">
    <property type="entry name" value="J_dom"/>
</dbReference>
<protein>
    <recommendedName>
        <fullName evidence="5">Tip attachment protein J domain-containing protein</fullName>
    </recommendedName>
</protein>
<proteinExistence type="predicted"/>
<dbReference type="Pfam" id="PF13550">
    <property type="entry name" value="Phage-tail_3"/>
    <property type="match status" value="1"/>
</dbReference>
<sequence>MPFLAPVFGAVSTFIGSLGIVGKLVLGIGLQLISAKLQKNRAKKVEQQAGGVQFERQYGENVSRQVACGRVGIAGHDCYVNTYGDANKRLQQVYALSDFPCDGLSRIWAGGKELPLTHQGGGYYTVDSGDYAGLMSFRFYDGTQVSADATLISGSNPSGRWTANHVGTGICYLVAYLTYDQERLAQPPQFFFEIRGARLYDVRKDSTAGGVGPHRWGDYSTYEWTENPVVMDYNYRRGFSVNGDVFLGMGMSPADLPVDRYAIAANICDEIASYGKRYRCSVIFDADLEHGDNIDAVMQSCGGIVVDSVDGSWPLIGTNQPIVETITDADLISTEPIRFQKYKSQADIVNSVQGTYPEPSNIWSPVGYDTQTNTSQVSLDRRTRDFKLDLPTVPYKAQANQLASIYYKENRYEATAEIVVRPRFQTIKAGDWIRWNSARYGDRVWMVSSRSIKALTSDGPRNVALSLVERDGAIYDSVGVLPPVVPIPPGEPTYVNELPDYAIIPVIATGADGRSYAAFRLSWSSIVDPTVVSVEFQWRIKTEPTNIFTRTVPADAQIAFVQEGILSLTEYEFRYRVIVEGRPAPGYVAWVSITSLDGGNADLEVGLGNLKDEVTDVFKQLQQGLDDTRPLLEQILTNQQLHGAVSESARRRLAVEVGRNRAAFDEQIVVVASELEALAEQITDVTVAVDDRFAQGRVRFTAAADQTGALARFAVQLRVGEEDAWTDSGFYLQVVDDGEDVRSEFAVMADRFVVINPGDLNSNFLPLVFEDGELKLQIANIGLVRAGRMLSQNEKMDIDLNNGRIIIKS</sequence>
<accession>A0A7W7YTB5</accession>
<feature type="domain" description="Tip attachment protein J" evidence="2">
    <location>
        <begin position="296"/>
        <end position="448"/>
    </location>
</feature>
<dbReference type="Proteomes" id="UP000535406">
    <property type="component" value="Unassembled WGS sequence"/>
</dbReference>
<organism evidence="3 4">
    <name type="scientific">Shinella fusca</name>
    <dbReference type="NCBI Taxonomy" id="544480"/>
    <lineage>
        <taxon>Bacteria</taxon>
        <taxon>Pseudomonadati</taxon>
        <taxon>Pseudomonadota</taxon>
        <taxon>Alphaproteobacteria</taxon>
        <taxon>Hyphomicrobiales</taxon>
        <taxon>Rhizobiaceae</taxon>
        <taxon>Shinella</taxon>
    </lineage>
</organism>
<reference evidence="3 4" key="1">
    <citation type="submission" date="2020-08" db="EMBL/GenBank/DDBJ databases">
        <title>Genomic Encyclopedia of Type Strains, Phase IV (KMG-IV): sequencing the most valuable type-strain genomes for metagenomic binning, comparative biology and taxonomic classification.</title>
        <authorList>
            <person name="Goeker M."/>
        </authorList>
    </citation>
    <scope>NUCLEOTIDE SEQUENCE [LARGE SCALE GENOMIC DNA]</scope>
    <source>
        <strain evidence="3 4">DSM 21319</strain>
    </source>
</reference>
<name>A0A7W7YTB5_9HYPH</name>
<gene>
    <name evidence="3" type="ORF">HNQ66_001306</name>
</gene>
<feature type="domain" description="Tip attachment protein J central straight fiber" evidence="1">
    <location>
        <begin position="704"/>
        <end position="782"/>
    </location>
</feature>
<comment type="caution">
    <text evidence="3">The sequence shown here is derived from an EMBL/GenBank/DDBJ whole genome shotgun (WGS) entry which is preliminary data.</text>
</comment>
<dbReference type="RefSeq" id="WP_184142038.1">
    <property type="nucleotide sequence ID" value="NZ_JACHIK010000003.1"/>
</dbReference>
<evidence type="ECO:0000259" key="1">
    <source>
        <dbReference type="Pfam" id="PF09327"/>
    </source>
</evidence>
<dbReference type="AlphaFoldDB" id="A0A7W7YTB5"/>
<dbReference type="InterPro" id="IPR015406">
    <property type="entry name" value="GpJ_CSF"/>
</dbReference>
<evidence type="ECO:0008006" key="5">
    <source>
        <dbReference type="Google" id="ProtNLM"/>
    </source>
</evidence>
<evidence type="ECO:0000313" key="4">
    <source>
        <dbReference type="Proteomes" id="UP000535406"/>
    </source>
</evidence>